<organism evidence="3 4">
    <name type="scientific">Acetobacter tropicalis</name>
    <dbReference type="NCBI Taxonomy" id="104102"/>
    <lineage>
        <taxon>Bacteria</taxon>
        <taxon>Pseudomonadati</taxon>
        <taxon>Pseudomonadota</taxon>
        <taxon>Alphaproteobacteria</taxon>
        <taxon>Acetobacterales</taxon>
        <taxon>Acetobacteraceae</taxon>
        <taxon>Acetobacter</taxon>
    </lineage>
</organism>
<evidence type="ECO:0000256" key="1">
    <source>
        <dbReference type="ARBA" id="ARBA00005291"/>
    </source>
</evidence>
<dbReference type="SUPFAM" id="SSF54909">
    <property type="entry name" value="Dimeric alpha+beta barrel"/>
    <property type="match status" value="2"/>
</dbReference>
<dbReference type="InterPro" id="IPR051557">
    <property type="entry name" value="NipSnap_domain"/>
</dbReference>
<gene>
    <name evidence="3" type="ORF">HC62_16700</name>
</gene>
<dbReference type="AlphaFoldDB" id="A0A252A163"/>
<accession>A0A252A163</accession>
<comment type="caution">
    <text evidence="3">The sequence shown here is derived from an EMBL/GenBank/DDBJ whole genome shotgun (WGS) entry which is preliminary data.</text>
</comment>
<dbReference type="PANTHER" id="PTHR21017">
    <property type="entry name" value="NIPSNAP-RELATED"/>
    <property type="match status" value="1"/>
</dbReference>
<dbReference type="EMBL" id="JOMM01000066">
    <property type="protein sequence ID" value="OUI80889.1"/>
    <property type="molecule type" value="Genomic_DNA"/>
</dbReference>
<dbReference type="Pfam" id="PF07978">
    <property type="entry name" value="NIPSNAP"/>
    <property type="match status" value="1"/>
</dbReference>
<dbReference type="Gene3D" id="3.30.70.100">
    <property type="match status" value="1"/>
</dbReference>
<evidence type="ECO:0000313" key="4">
    <source>
        <dbReference type="Proteomes" id="UP000194565"/>
    </source>
</evidence>
<proteinExistence type="inferred from homology"/>
<dbReference type="PANTHER" id="PTHR21017:SF17">
    <property type="entry name" value="PROTEIN NIPSNAP"/>
    <property type="match status" value="1"/>
</dbReference>
<reference evidence="3 4" key="1">
    <citation type="submission" date="2014-06" db="EMBL/GenBank/DDBJ databases">
        <authorList>
            <person name="Ju J."/>
            <person name="Zhang J."/>
        </authorList>
    </citation>
    <scope>NUCLEOTIDE SEQUENCE [LARGE SCALE GENOMIC DNA]</scope>
    <source>
        <strain evidence="3">DmW_042</strain>
    </source>
</reference>
<sequence length="206" mass="23223">MIYELIRFQTDVLGVSTLSHRLQAQFSDASDPVMGSLTGVWRAEIGELGTLLLLRSFPSLEVLLDARHTTLGTKTPFGIEMNNISMEMETFEAFPFLELAGLGERGGLYEIRTYRLKAGGLNPTLEAWQAALKPAEAYTRHLITSMYALDGILRICHIWVFDSFEQRNLLRRQYYAAGLWPPQGAPEQIIHAQSWLCLSEPFSPLC</sequence>
<comment type="similarity">
    <text evidence="1">Belongs to the NipSnap family.</text>
</comment>
<dbReference type="Proteomes" id="UP000194565">
    <property type="component" value="Unassembled WGS sequence"/>
</dbReference>
<dbReference type="InterPro" id="IPR011008">
    <property type="entry name" value="Dimeric_a/b-barrel"/>
</dbReference>
<evidence type="ECO:0000313" key="3">
    <source>
        <dbReference type="EMBL" id="OUI80889.1"/>
    </source>
</evidence>
<protein>
    <submittedName>
        <fullName evidence="3">NIPSNAP family protein</fullName>
    </submittedName>
</protein>
<dbReference type="RefSeq" id="WP_086642051.1">
    <property type="nucleotide sequence ID" value="NZ_JOMM01000066.1"/>
</dbReference>
<feature type="domain" description="NIPSNAP" evidence="2">
    <location>
        <begin position="109"/>
        <end position="194"/>
    </location>
</feature>
<name>A0A252A163_9PROT</name>
<evidence type="ECO:0000259" key="2">
    <source>
        <dbReference type="Pfam" id="PF07978"/>
    </source>
</evidence>
<dbReference type="InterPro" id="IPR012577">
    <property type="entry name" value="NIPSNAP"/>
</dbReference>